<dbReference type="CDD" id="cd13973">
    <property type="entry name" value="PK_MviN-like"/>
    <property type="match status" value="1"/>
</dbReference>
<reference evidence="3" key="3">
    <citation type="submission" date="2020-02" db="EMBL/GenBank/DDBJ databases">
        <authorList>
            <person name="Matsumoto Y."/>
            <person name="Motooka D."/>
            <person name="Nakamura S."/>
        </authorList>
    </citation>
    <scope>NUCLEOTIDE SEQUENCE</scope>
    <source>
        <strain evidence="3">JCM 6377</strain>
    </source>
</reference>
<sequence>MTDDELDDVTAPLPIAQARRVLSAVGDPTTLVPGAMVAGRYRLITFYGACRHVQFWQGIDFVTGTAVGLSLVDVEGQLNASQVDVILSLTMRLRGLDVVGVARILHVMHTGSFGLVASEWVHGGSLREVADTSPSPTAAAMALKSLIVAADAAHRAGLRLSIDHPGRIRISTEGNAVLAFPTCLPEATVRDDLRGIGGALYALLVDRWLADDPIPAGWVAADLDEAGWPKEPAAVDRRVPFLLSSAAAGLVRPDNGVDSAAELLGLLRLALGEVNTADSQRDSSAEVMPPVTAPAPGGYADFRNVDPTDKARRARKQLVQAMLIAAAVIIVAGVAMLGSTLNDVFSGDNTAAFDAQRLGLNPDIPAAPAPSPVAPPPQAAAPLIPVSASVFSPDGRPDNPDDAAKVIDGDPGTAWATDRYFDADPFPKFKEGLGLLVKLPQPTALDAVTVDLRSSGTVIQIRGASGDPATLADTVELSAPTPMQPGTNRIALTNRTPTPNLLVWIATLGSTDGASRAEISEISLSPTGRA</sequence>
<dbReference type="Proteomes" id="UP000465302">
    <property type="component" value="Unassembled WGS sequence"/>
</dbReference>
<feature type="region of interest" description="Disordered" evidence="1">
    <location>
        <begin position="278"/>
        <end position="305"/>
    </location>
</feature>
<evidence type="ECO:0000313" key="6">
    <source>
        <dbReference type="Proteomes" id="UP000465302"/>
    </source>
</evidence>
<evidence type="ECO:0000313" key="5">
    <source>
        <dbReference type="Proteomes" id="UP000220914"/>
    </source>
</evidence>
<dbReference type="Gene3D" id="3.30.200.20">
    <property type="entry name" value="Phosphorylase Kinase, domain 1"/>
    <property type="match status" value="1"/>
</dbReference>
<protein>
    <recommendedName>
        <fullName evidence="7">Peptidoglycan biosynthesis protein MviN</fullName>
    </recommendedName>
</protein>
<reference evidence="3 6" key="2">
    <citation type="journal article" date="2019" name="Emerg. Microbes Infect.">
        <title>Comprehensive subspecies identification of 175 nontuberculous mycobacteria species based on 7547 genomic profiles.</title>
        <authorList>
            <person name="Matsumoto Y."/>
            <person name="Kinjo T."/>
            <person name="Motooka D."/>
            <person name="Nabeya D."/>
            <person name="Jung N."/>
            <person name="Uechi K."/>
            <person name="Horii T."/>
            <person name="Iida T."/>
            <person name="Fujita J."/>
            <person name="Nakamura S."/>
        </authorList>
    </citation>
    <scope>NUCLEOTIDE SEQUENCE [LARGE SCALE GENOMIC DNA]</scope>
    <source>
        <strain evidence="3 6">JCM 6377</strain>
    </source>
</reference>
<keyword evidence="2" id="KW-1133">Transmembrane helix</keyword>
<proteinExistence type="predicted"/>
<evidence type="ECO:0008006" key="7">
    <source>
        <dbReference type="Google" id="ProtNLM"/>
    </source>
</evidence>
<keyword evidence="2" id="KW-0472">Membrane</keyword>
<dbReference type="Proteomes" id="UP000220914">
    <property type="component" value="Unassembled WGS sequence"/>
</dbReference>
<dbReference type="RefSeq" id="WP_097942990.1">
    <property type="nucleotide sequence ID" value="NZ_BLKS01000001.1"/>
</dbReference>
<name>A0A2A7MS67_MYCAG</name>
<evidence type="ECO:0000256" key="2">
    <source>
        <dbReference type="SAM" id="Phobius"/>
    </source>
</evidence>
<dbReference type="AlphaFoldDB" id="A0A2A7MS67"/>
<evidence type="ECO:0000256" key="1">
    <source>
        <dbReference type="SAM" id="MobiDB-lite"/>
    </source>
</evidence>
<keyword evidence="2" id="KW-0812">Transmembrane</keyword>
<reference evidence="4 5" key="1">
    <citation type="submission" date="2017-10" db="EMBL/GenBank/DDBJ databases">
        <title>The new phylogeny of genus Mycobacterium.</title>
        <authorList>
            <person name="Tortoli E."/>
            <person name="Trovato A."/>
            <person name="Cirillo D.M."/>
        </authorList>
    </citation>
    <scope>NUCLEOTIDE SEQUENCE [LARGE SCALE GENOMIC DNA]</scope>
    <source>
        <strain evidence="4 5">CCUG37673</strain>
    </source>
</reference>
<gene>
    <name evidence="4" type="ORF">CQY20_26085</name>
    <name evidence="3" type="ORF">MAGR_08780</name>
</gene>
<evidence type="ECO:0000313" key="3">
    <source>
        <dbReference type="EMBL" id="GFG49437.1"/>
    </source>
</evidence>
<feature type="transmembrane region" description="Helical" evidence="2">
    <location>
        <begin position="318"/>
        <end position="338"/>
    </location>
</feature>
<accession>A0A2A7MS67</accession>
<organism evidence="4 5">
    <name type="scientific">Mycolicibacterium agri</name>
    <name type="common">Mycobacterium agri</name>
    <dbReference type="NCBI Taxonomy" id="36811"/>
    <lineage>
        <taxon>Bacteria</taxon>
        <taxon>Bacillati</taxon>
        <taxon>Actinomycetota</taxon>
        <taxon>Actinomycetes</taxon>
        <taxon>Mycobacteriales</taxon>
        <taxon>Mycobacteriaceae</taxon>
        <taxon>Mycolicibacterium</taxon>
    </lineage>
</organism>
<evidence type="ECO:0000313" key="4">
    <source>
        <dbReference type="EMBL" id="PEG34343.1"/>
    </source>
</evidence>
<keyword evidence="5" id="KW-1185">Reference proteome</keyword>
<dbReference type="EMBL" id="BLKS01000001">
    <property type="protein sequence ID" value="GFG49437.1"/>
    <property type="molecule type" value="Genomic_DNA"/>
</dbReference>
<comment type="caution">
    <text evidence="4">The sequence shown here is derived from an EMBL/GenBank/DDBJ whole genome shotgun (WGS) entry which is preliminary data.</text>
</comment>
<dbReference type="OrthoDB" id="9786339at2"/>
<dbReference type="Gene3D" id="1.10.510.10">
    <property type="entry name" value="Transferase(Phosphotransferase) domain 1"/>
    <property type="match status" value="1"/>
</dbReference>
<dbReference type="EMBL" id="PDCP01000068">
    <property type="protein sequence ID" value="PEG34343.1"/>
    <property type="molecule type" value="Genomic_DNA"/>
</dbReference>